<dbReference type="Proteomes" id="UP001285441">
    <property type="component" value="Unassembled WGS sequence"/>
</dbReference>
<comment type="caution">
    <text evidence="2">The sequence shown here is derived from an EMBL/GenBank/DDBJ whole genome shotgun (WGS) entry which is preliminary data.</text>
</comment>
<evidence type="ECO:0000313" key="3">
    <source>
        <dbReference type="Proteomes" id="UP001285441"/>
    </source>
</evidence>
<dbReference type="EMBL" id="JAULSW010000005">
    <property type="protein sequence ID" value="KAK3381195.1"/>
    <property type="molecule type" value="Genomic_DNA"/>
</dbReference>
<keyword evidence="3" id="KW-1185">Reference proteome</keyword>
<evidence type="ECO:0000256" key="1">
    <source>
        <dbReference type="SAM" id="MobiDB-lite"/>
    </source>
</evidence>
<reference evidence="2" key="1">
    <citation type="journal article" date="2023" name="Mol. Phylogenet. Evol.">
        <title>Genome-scale phylogeny and comparative genomics of the fungal order Sordariales.</title>
        <authorList>
            <person name="Hensen N."/>
            <person name="Bonometti L."/>
            <person name="Westerberg I."/>
            <person name="Brannstrom I.O."/>
            <person name="Guillou S."/>
            <person name="Cros-Aarteil S."/>
            <person name="Calhoun S."/>
            <person name="Haridas S."/>
            <person name="Kuo A."/>
            <person name="Mondo S."/>
            <person name="Pangilinan J."/>
            <person name="Riley R."/>
            <person name="LaButti K."/>
            <person name="Andreopoulos B."/>
            <person name="Lipzen A."/>
            <person name="Chen C."/>
            <person name="Yan M."/>
            <person name="Daum C."/>
            <person name="Ng V."/>
            <person name="Clum A."/>
            <person name="Steindorff A."/>
            <person name="Ohm R.A."/>
            <person name="Martin F."/>
            <person name="Silar P."/>
            <person name="Natvig D.O."/>
            <person name="Lalanne C."/>
            <person name="Gautier V."/>
            <person name="Ament-Velasquez S.L."/>
            <person name="Kruys A."/>
            <person name="Hutchinson M.I."/>
            <person name="Powell A.J."/>
            <person name="Barry K."/>
            <person name="Miller A.N."/>
            <person name="Grigoriev I.V."/>
            <person name="Debuchy R."/>
            <person name="Gladieux P."/>
            <person name="Hiltunen Thoren M."/>
            <person name="Johannesson H."/>
        </authorList>
    </citation>
    <scope>NUCLEOTIDE SEQUENCE</scope>
    <source>
        <strain evidence="2">CBS 232.78</strain>
    </source>
</reference>
<organism evidence="2 3">
    <name type="scientific">Podospora didyma</name>
    <dbReference type="NCBI Taxonomy" id="330526"/>
    <lineage>
        <taxon>Eukaryota</taxon>
        <taxon>Fungi</taxon>
        <taxon>Dikarya</taxon>
        <taxon>Ascomycota</taxon>
        <taxon>Pezizomycotina</taxon>
        <taxon>Sordariomycetes</taxon>
        <taxon>Sordariomycetidae</taxon>
        <taxon>Sordariales</taxon>
        <taxon>Podosporaceae</taxon>
        <taxon>Podospora</taxon>
    </lineage>
</organism>
<evidence type="ECO:0000313" key="2">
    <source>
        <dbReference type="EMBL" id="KAK3381195.1"/>
    </source>
</evidence>
<reference evidence="2" key="2">
    <citation type="submission" date="2023-06" db="EMBL/GenBank/DDBJ databases">
        <authorList>
            <consortium name="Lawrence Berkeley National Laboratory"/>
            <person name="Haridas S."/>
            <person name="Hensen N."/>
            <person name="Bonometti L."/>
            <person name="Westerberg I."/>
            <person name="Brannstrom I.O."/>
            <person name="Guillou S."/>
            <person name="Cros-Aarteil S."/>
            <person name="Calhoun S."/>
            <person name="Kuo A."/>
            <person name="Mondo S."/>
            <person name="Pangilinan J."/>
            <person name="Riley R."/>
            <person name="LaButti K."/>
            <person name="Andreopoulos B."/>
            <person name="Lipzen A."/>
            <person name="Chen C."/>
            <person name="Yanf M."/>
            <person name="Daum C."/>
            <person name="Ng V."/>
            <person name="Clum A."/>
            <person name="Steindorff A."/>
            <person name="Ohm R."/>
            <person name="Martin F."/>
            <person name="Silar P."/>
            <person name="Natvig D."/>
            <person name="Lalanne C."/>
            <person name="Gautier V."/>
            <person name="Ament-velasquez S.L."/>
            <person name="Kruys A."/>
            <person name="Hutchinson M.I."/>
            <person name="Powell A.J."/>
            <person name="Barry K."/>
            <person name="Miller A.N."/>
            <person name="Grigoriev I.V."/>
            <person name="Debuchy R."/>
            <person name="Gladieux P."/>
            <person name="Thoren M.H."/>
            <person name="Johannesson H."/>
        </authorList>
    </citation>
    <scope>NUCLEOTIDE SEQUENCE</scope>
    <source>
        <strain evidence="2">CBS 232.78</strain>
    </source>
</reference>
<sequence>MALESHHLTANMTQTQKGSRRLAGDGSETLWIHFLCEIPSADSDQRNRQPQWLKWGFILTWKPKTPGSTTPYATDVTVDPYILVDDALAPWHERIDKVAWDVNSLVRDDEEDIFRRAQMLRAGTDSGAIVKHLGLHRIHTSAKNTIFMVEALDSAIRSVDLALADHKGLLPQGTGGPGNVNLWENTTRRLRHTSDLFHSTRLRTTSCQERIKNTVDLAFYINTAYDSQVNLSNSRSVRVISIVASSSPLFLRLLLLAYFGWWPYRTI</sequence>
<gene>
    <name evidence="2" type="ORF">B0H63DRAFT_450561</name>
</gene>
<feature type="region of interest" description="Disordered" evidence="1">
    <location>
        <begin position="1"/>
        <end position="21"/>
    </location>
</feature>
<protein>
    <submittedName>
        <fullName evidence="2">Uncharacterized protein</fullName>
    </submittedName>
</protein>
<proteinExistence type="predicted"/>
<feature type="compositionally biased region" description="Polar residues" evidence="1">
    <location>
        <begin position="8"/>
        <end position="17"/>
    </location>
</feature>
<dbReference type="AlphaFoldDB" id="A0AAE0NGS2"/>
<accession>A0AAE0NGS2</accession>
<name>A0AAE0NGS2_9PEZI</name>